<dbReference type="GO" id="GO:0034040">
    <property type="term" value="F:ATPase-coupled lipid transmembrane transporter activity"/>
    <property type="evidence" value="ECO:0007669"/>
    <property type="project" value="InterPro"/>
</dbReference>
<evidence type="ECO:0000259" key="13">
    <source>
        <dbReference type="PROSITE" id="PS50929"/>
    </source>
</evidence>
<evidence type="ECO:0000313" key="15">
    <source>
        <dbReference type="Proteomes" id="UP000548632"/>
    </source>
</evidence>
<dbReference type="GO" id="GO:0016887">
    <property type="term" value="F:ATP hydrolysis activity"/>
    <property type="evidence" value="ECO:0007669"/>
    <property type="project" value="InterPro"/>
</dbReference>
<evidence type="ECO:0000256" key="10">
    <source>
        <dbReference type="ARBA" id="ARBA00023136"/>
    </source>
</evidence>
<reference evidence="14 15" key="1">
    <citation type="journal article" date="2020" name="Arch. Microbiol.">
        <title>The genome sequence of the giant phototrophic gammaproteobacterium Thiospirillum jenense gives insight into its physiological properties and phylogenetic relationships.</title>
        <authorList>
            <person name="Imhoff J.F."/>
            <person name="Meyer T.E."/>
            <person name="Kyndt J.A."/>
        </authorList>
    </citation>
    <scope>NUCLEOTIDE SEQUENCE [LARGE SCALE GENOMIC DNA]</scope>
    <source>
        <strain evidence="14 15">DSM 216</strain>
    </source>
</reference>
<keyword evidence="8 11" id="KW-1133">Transmembrane helix</keyword>
<evidence type="ECO:0000256" key="1">
    <source>
        <dbReference type="ARBA" id="ARBA00004651"/>
    </source>
</evidence>
<dbReference type="RefSeq" id="WP_182584660.1">
    <property type="nucleotide sequence ID" value="NZ_JABVCQ010000033.1"/>
</dbReference>
<dbReference type="InterPro" id="IPR039421">
    <property type="entry name" value="Type_1_exporter"/>
</dbReference>
<dbReference type="GO" id="GO:0015421">
    <property type="term" value="F:ABC-type oligopeptide transporter activity"/>
    <property type="evidence" value="ECO:0007669"/>
    <property type="project" value="TreeGrafter"/>
</dbReference>
<feature type="transmembrane region" description="Helical" evidence="11">
    <location>
        <begin position="249"/>
        <end position="271"/>
    </location>
</feature>
<evidence type="ECO:0000256" key="6">
    <source>
        <dbReference type="ARBA" id="ARBA00022840"/>
    </source>
</evidence>
<dbReference type="InterPro" id="IPR036640">
    <property type="entry name" value="ABC1_TM_sf"/>
</dbReference>
<dbReference type="EMBL" id="JABVCQ010000033">
    <property type="protein sequence ID" value="MBB1127035.1"/>
    <property type="molecule type" value="Genomic_DNA"/>
</dbReference>
<dbReference type="GO" id="GO:0005524">
    <property type="term" value="F:ATP binding"/>
    <property type="evidence" value="ECO:0007669"/>
    <property type="project" value="UniProtKB-KW"/>
</dbReference>
<dbReference type="AlphaFoldDB" id="A0A839HDM7"/>
<keyword evidence="9" id="KW-0445">Lipid transport</keyword>
<gene>
    <name evidence="14" type="primary">msbA</name>
    <name evidence="14" type="ORF">HUK38_12485</name>
</gene>
<dbReference type="NCBIfam" id="TIGR02203">
    <property type="entry name" value="MsbA_lipidA"/>
    <property type="match status" value="1"/>
</dbReference>
<dbReference type="InterPro" id="IPR027417">
    <property type="entry name" value="P-loop_NTPase"/>
</dbReference>
<comment type="subcellular location">
    <subcellularLocation>
        <location evidence="1">Cell membrane</location>
        <topology evidence="1">Multi-pass membrane protein</topology>
    </subcellularLocation>
</comment>
<proteinExistence type="predicted"/>
<evidence type="ECO:0000256" key="11">
    <source>
        <dbReference type="SAM" id="Phobius"/>
    </source>
</evidence>
<name>A0A839HDM7_9GAMM</name>
<feature type="transmembrane region" description="Helical" evidence="11">
    <location>
        <begin position="163"/>
        <end position="189"/>
    </location>
</feature>
<dbReference type="SMART" id="SM00382">
    <property type="entry name" value="AAA"/>
    <property type="match status" value="1"/>
</dbReference>
<dbReference type="GO" id="GO:0005886">
    <property type="term" value="C:plasma membrane"/>
    <property type="evidence" value="ECO:0007669"/>
    <property type="project" value="UniProtKB-SubCell"/>
</dbReference>
<evidence type="ECO:0000313" key="14">
    <source>
        <dbReference type="EMBL" id="MBB1127035.1"/>
    </source>
</evidence>
<evidence type="ECO:0000256" key="3">
    <source>
        <dbReference type="ARBA" id="ARBA00022475"/>
    </source>
</evidence>
<evidence type="ECO:0000256" key="2">
    <source>
        <dbReference type="ARBA" id="ARBA00022448"/>
    </source>
</evidence>
<dbReference type="InterPro" id="IPR011527">
    <property type="entry name" value="ABC1_TM_dom"/>
</dbReference>
<dbReference type="PROSITE" id="PS00211">
    <property type="entry name" value="ABC_TRANSPORTER_1"/>
    <property type="match status" value="1"/>
</dbReference>
<keyword evidence="10 11" id="KW-0472">Membrane</keyword>
<dbReference type="PROSITE" id="PS50893">
    <property type="entry name" value="ABC_TRANSPORTER_2"/>
    <property type="match status" value="1"/>
</dbReference>
<dbReference type="PANTHER" id="PTHR43394">
    <property type="entry name" value="ATP-DEPENDENT PERMEASE MDL1, MITOCHONDRIAL"/>
    <property type="match status" value="1"/>
</dbReference>
<comment type="caution">
    <text evidence="14">The sequence shown here is derived from an EMBL/GenBank/DDBJ whole genome shotgun (WGS) entry which is preliminary data.</text>
</comment>
<feature type="domain" description="ABC transmembrane type-1" evidence="13">
    <location>
        <begin position="33"/>
        <end position="314"/>
    </location>
</feature>
<dbReference type="CDD" id="cd18552">
    <property type="entry name" value="ABC_6TM_MsbA_like"/>
    <property type="match status" value="1"/>
</dbReference>
<feature type="domain" description="ABC transporter" evidence="12">
    <location>
        <begin position="346"/>
        <end position="582"/>
    </location>
</feature>
<evidence type="ECO:0000256" key="7">
    <source>
        <dbReference type="ARBA" id="ARBA00022967"/>
    </source>
</evidence>
<feature type="transmembrane region" description="Helical" evidence="11">
    <location>
        <begin position="283"/>
        <end position="302"/>
    </location>
</feature>
<keyword evidence="5" id="KW-0547">Nucleotide-binding</keyword>
<dbReference type="SUPFAM" id="SSF52540">
    <property type="entry name" value="P-loop containing nucleoside triphosphate hydrolases"/>
    <property type="match status" value="1"/>
</dbReference>
<sequence length="590" mass="65407">MNNAITPTAAFPGWQIYRRLLGYAKPYWRMFSASLIGMLIFASTEPLFAALIKPLLDGSFVERDLNTVRLMPFLLVGIFLIRGIADFINTYCLKWVGRRVVTDLRQHMFEHLLHAPTYYYDHHSTGHILAKLTYNVDNVANATTSAVTTVVRDGFTALALLAYLFYLDAALSIIFLLIGPSMAFAIKLATKRFRRYSRRIQERVGSLTHVVQEVIDAHRVVKAFDGAAYERKQFAALNEKTRSLQMKMIATEAISVPLVQLISAVAIGVIVYLSTLQGLRDDITVGTFMSFVVAMGLLLPPVKRLTSVNSHLQQGIIAAESLFELLDSPPEIESGHQVLQRPQGHIHYQNLSHVYSTEKGRVLHDIDLVIAPGESVALVGRSGSGKSTLANLLPRFYEPSAGCILIDGIDTRTVTLASLRAHIALVTQEVVLFNETVANNIAYGRIENTTLADLERVAEAAHALDFIRALPDGFNTLIGDRGVLLSGGQRQRLAIARAMLKDAPILILDEATSALDTESERHIQAALQVLMQSRTTLVIAHRLSTIEHVDRIVVLDNGRIVEQGTHRELLTQDGYYARLCRLQFAPIHAS</sequence>
<protein>
    <submittedName>
        <fullName evidence="14">Lipid A export permease/ATP-binding protein MsbA</fullName>
    </submittedName>
</protein>
<dbReference type="PROSITE" id="PS50929">
    <property type="entry name" value="ABC_TM1F"/>
    <property type="match status" value="1"/>
</dbReference>
<keyword evidence="2" id="KW-0813">Transport</keyword>
<accession>A0A839HDM7</accession>
<keyword evidence="7" id="KW-1278">Translocase</keyword>
<dbReference type="InterPro" id="IPR017871">
    <property type="entry name" value="ABC_transporter-like_CS"/>
</dbReference>
<keyword evidence="4 11" id="KW-0812">Transmembrane</keyword>
<dbReference type="Pfam" id="PF00664">
    <property type="entry name" value="ABC_membrane"/>
    <property type="match status" value="1"/>
</dbReference>
<dbReference type="InterPro" id="IPR003439">
    <property type="entry name" value="ABC_transporter-like_ATP-bd"/>
</dbReference>
<dbReference type="Pfam" id="PF00005">
    <property type="entry name" value="ABC_tran"/>
    <property type="match status" value="1"/>
</dbReference>
<keyword evidence="6 14" id="KW-0067">ATP-binding</keyword>
<keyword evidence="3" id="KW-1003">Cell membrane</keyword>
<dbReference type="InterPro" id="IPR003593">
    <property type="entry name" value="AAA+_ATPase"/>
</dbReference>
<dbReference type="Proteomes" id="UP000548632">
    <property type="component" value="Unassembled WGS sequence"/>
</dbReference>
<dbReference type="Gene3D" id="3.40.50.300">
    <property type="entry name" value="P-loop containing nucleotide triphosphate hydrolases"/>
    <property type="match status" value="1"/>
</dbReference>
<evidence type="ECO:0000256" key="5">
    <source>
        <dbReference type="ARBA" id="ARBA00022741"/>
    </source>
</evidence>
<dbReference type="InterPro" id="IPR011917">
    <property type="entry name" value="ABC_transpr_lipidA"/>
</dbReference>
<evidence type="ECO:0000256" key="4">
    <source>
        <dbReference type="ARBA" id="ARBA00022692"/>
    </source>
</evidence>
<feature type="transmembrane region" description="Helical" evidence="11">
    <location>
        <begin position="73"/>
        <end position="96"/>
    </location>
</feature>
<keyword evidence="15" id="KW-1185">Reference proteome</keyword>
<dbReference type="SUPFAM" id="SSF90123">
    <property type="entry name" value="ABC transporter transmembrane region"/>
    <property type="match status" value="1"/>
</dbReference>
<evidence type="ECO:0000259" key="12">
    <source>
        <dbReference type="PROSITE" id="PS50893"/>
    </source>
</evidence>
<dbReference type="Gene3D" id="1.20.1560.10">
    <property type="entry name" value="ABC transporter type 1, transmembrane domain"/>
    <property type="match status" value="1"/>
</dbReference>
<dbReference type="PANTHER" id="PTHR43394:SF1">
    <property type="entry name" value="ATP-BINDING CASSETTE SUB-FAMILY B MEMBER 10, MITOCHONDRIAL"/>
    <property type="match status" value="1"/>
</dbReference>
<evidence type="ECO:0000256" key="8">
    <source>
        <dbReference type="ARBA" id="ARBA00022989"/>
    </source>
</evidence>
<dbReference type="FunFam" id="3.40.50.300:FF:000218">
    <property type="entry name" value="Multidrug ABC transporter ATP-binding protein"/>
    <property type="match status" value="1"/>
</dbReference>
<organism evidence="14 15">
    <name type="scientific">Thiospirillum jenense</name>
    <dbReference type="NCBI Taxonomy" id="1653858"/>
    <lineage>
        <taxon>Bacteria</taxon>
        <taxon>Pseudomonadati</taxon>
        <taxon>Pseudomonadota</taxon>
        <taxon>Gammaproteobacteria</taxon>
        <taxon>Chromatiales</taxon>
        <taxon>Chromatiaceae</taxon>
        <taxon>Thiospirillum</taxon>
    </lineage>
</organism>
<feature type="transmembrane region" description="Helical" evidence="11">
    <location>
        <begin position="27"/>
        <end position="52"/>
    </location>
</feature>
<evidence type="ECO:0000256" key="9">
    <source>
        <dbReference type="ARBA" id="ARBA00023055"/>
    </source>
</evidence>